<dbReference type="PANTHER" id="PTHR43002">
    <property type="entry name" value="GLYCOGEN DEBRANCHING ENZYME"/>
    <property type="match status" value="1"/>
</dbReference>
<dbReference type="EMBL" id="JWIZ01000071">
    <property type="protein sequence ID" value="KMK50750.1"/>
    <property type="molecule type" value="Genomic_DNA"/>
</dbReference>
<dbReference type="CDD" id="cd11326">
    <property type="entry name" value="AmyAc_Glg_debranch"/>
    <property type="match status" value="1"/>
</dbReference>
<dbReference type="InterPro" id="IPR017853">
    <property type="entry name" value="GH"/>
</dbReference>
<dbReference type="InterPro" id="IPR014756">
    <property type="entry name" value="Ig_E-set"/>
</dbReference>
<reference evidence="5 6" key="1">
    <citation type="submission" date="2014-12" db="EMBL/GenBank/DDBJ databases">
        <title>Reclassification of Actinobacillus muris as Muribacter muris.</title>
        <authorList>
            <person name="Christensen H."/>
            <person name="Nicklas W."/>
            <person name="Bisgaard M."/>
        </authorList>
    </citation>
    <scope>NUCLEOTIDE SEQUENCE [LARGE SCALE GENOMIC DNA]</scope>
    <source>
        <strain evidence="5 6">Ackerman80-443D</strain>
    </source>
</reference>
<evidence type="ECO:0000259" key="4">
    <source>
        <dbReference type="SMART" id="SM00642"/>
    </source>
</evidence>
<dbReference type="Pfam" id="PF02922">
    <property type="entry name" value="CBM_48"/>
    <property type="match status" value="1"/>
</dbReference>
<dbReference type="CDD" id="cd02856">
    <property type="entry name" value="E_set_GDE_Isoamylase_N"/>
    <property type="match status" value="1"/>
</dbReference>
<keyword evidence="2" id="KW-0378">Hydrolase</keyword>
<evidence type="ECO:0000256" key="3">
    <source>
        <dbReference type="ARBA" id="ARBA00023295"/>
    </source>
</evidence>
<gene>
    <name evidence="5" type="ORF">RO21_09985</name>
</gene>
<dbReference type="InterPro" id="IPR013783">
    <property type="entry name" value="Ig-like_fold"/>
</dbReference>
<keyword evidence="3" id="KW-0326">Glycosidase</keyword>
<dbReference type="Gene3D" id="3.20.20.80">
    <property type="entry name" value="Glycosidases"/>
    <property type="match status" value="1"/>
</dbReference>
<protein>
    <submittedName>
        <fullName evidence="5">Glycogen debranching protein</fullName>
    </submittedName>
</protein>
<comment type="similarity">
    <text evidence="1">Belongs to the glycosyl hydrolase 13 family.</text>
</comment>
<evidence type="ECO:0000313" key="5">
    <source>
        <dbReference type="EMBL" id="KMK50750.1"/>
    </source>
</evidence>
<accession>A0A0J5P4Z4</accession>
<dbReference type="PATRIC" id="fig|67855.3.peg.2114"/>
<comment type="caution">
    <text evidence="5">The sequence shown here is derived from an EMBL/GenBank/DDBJ whole genome shotgun (WGS) entry which is preliminary data.</text>
</comment>
<dbReference type="InterPro" id="IPR044505">
    <property type="entry name" value="GlgX_Isoamylase_N_E_set"/>
</dbReference>
<dbReference type="InterPro" id="IPR011837">
    <property type="entry name" value="Glycogen_debranch_GlgX"/>
</dbReference>
<dbReference type="GO" id="GO:0005980">
    <property type="term" value="P:glycogen catabolic process"/>
    <property type="evidence" value="ECO:0007669"/>
    <property type="project" value="InterPro"/>
</dbReference>
<dbReference type="AlphaFoldDB" id="A0A0J5P4Z4"/>
<dbReference type="Gene3D" id="2.60.40.1180">
    <property type="entry name" value="Golgi alpha-mannosidase II"/>
    <property type="match status" value="1"/>
</dbReference>
<sequence length="662" mass="75254">MHYLAGRPFPLGSQLTRLNGKQGVNFALFSRQATAVELAIFTENGEQRFPMVKTEEIWHIFIEGLAVGCRYGYRVSGETDEQQGNLFNPQKLLVDPYAVQIIGQPDLATPEARQWFLWNDTRDNAHLAPKSVVVDQHRFDWQNEERPFTPWAKTIIYETHVKGFSKQNPDVPAAIAGTFAGMAHPASIAHLKRLGITAVELQPISYHIDEPHLQALGLKNYWGYNVLGHFALDPSLAYDQTNPLDEFKQMVKTLHQAGIEVILDVVFNHTAEAGKDGPMLCQRGIDNQAYYWLNEARDYFNWSGCGNTLNISDLAVLRWVIDCLRYWVETCHIDGFRFDLGATLGRTPTFSEHSAFFTALASHSALAHVKWIAEPWDIGWHGYQLGAFPKPFAEWNDRYRDEMKRFFLTSHGDLGQFVRRFAGSDDLFAHNRRPASSINYITAHDGFTLQDLVSYNEKHNWANGEDNRDGHYNNISYNHGVEGETDDPAILAARNASRRGLLATLLLSGGTPMLLGGDEMGNSQQGNNNSYCQDNEITWLNWQNADQDLVEYVAKLIHIRKQIPLLSDDNQWWGADKVQWLRPDGEPIQFNDWHDHSTKAIQILMEDQWLILINAKTAPQRFLLPKGEWDTQLGIENTALMTDTLAVTLDTLGVCVLQRKYI</sequence>
<dbReference type="Proteomes" id="UP000036270">
    <property type="component" value="Unassembled WGS sequence"/>
</dbReference>
<dbReference type="Pfam" id="PF00128">
    <property type="entry name" value="Alpha-amylase"/>
    <property type="match status" value="1"/>
</dbReference>
<dbReference type="SUPFAM" id="SSF81296">
    <property type="entry name" value="E set domains"/>
    <property type="match status" value="1"/>
</dbReference>
<dbReference type="STRING" id="67855.RO21_09985"/>
<dbReference type="SUPFAM" id="SSF51445">
    <property type="entry name" value="(Trans)glycosidases"/>
    <property type="match status" value="1"/>
</dbReference>
<dbReference type="SUPFAM" id="SSF51011">
    <property type="entry name" value="Glycosyl hydrolase domain"/>
    <property type="match status" value="1"/>
</dbReference>
<dbReference type="Pfam" id="PF18390">
    <property type="entry name" value="GlgX_C"/>
    <property type="match status" value="1"/>
</dbReference>
<dbReference type="RefSeq" id="WP_047977637.1">
    <property type="nucleotide sequence ID" value="NZ_JWIZ01000071.1"/>
</dbReference>
<dbReference type="SMART" id="SM00642">
    <property type="entry name" value="Aamy"/>
    <property type="match status" value="1"/>
</dbReference>
<dbReference type="InterPro" id="IPR040784">
    <property type="entry name" value="GlgX_C"/>
</dbReference>
<evidence type="ECO:0000256" key="1">
    <source>
        <dbReference type="ARBA" id="ARBA00008061"/>
    </source>
</evidence>
<dbReference type="GO" id="GO:0004135">
    <property type="term" value="F:amylo-alpha-1,6-glucosidase activity"/>
    <property type="evidence" value="ECO:0007669"/>
    <property type="project" value="InterPro"/>
</dbReference>
<dbReference type="InterPro" id="IPR004193">
    <property type="entry name" value="Glyco_hydro_13_N"/>
</dbReference>
<keyword evidence="6" id="KW-1185">Reference proteome</keyword>
<proteinExistence type="inferred from homology"/>
<dbReference type="NCBIfam" id="TIGR02100">
    <property type="entry name" value="glgX_debranch"/>
    <property type="match status" value="1"/>
</dbReference>
<dbReference type="Gene3D" id="2.60.40.10">
    <property type="entry name" value="Immunoglobulins"/>
    <property type="match status" value="1"/>
</dbReference>
<dbReference type="InterPro" id="IPR006047">
    <property type="entry name" value="GH13_cat_dom"/>
</dbReference>
<name>A0A0J5P4Z4_9PAST</name>
<evidence type="ECO:0000313" key="6">
    <source>
        <dbReference type="Proteomes" id="UP000036270"/>
    </source>
</evidence>
<evidence type="ECO:0000256" key="2">
    <source>
        <dbReference type="ARBA" id="ARBA00022801"/>
    </source>
</evidence>
<feature type="domain" description="Glycosyl hydrolase family 13 catalytic" evidence="4">
    <location>
        <begin position="158"/>
        <end position="560"/>
    </location>
</feature>
<dbReference type="InterPro" id="IPR013780">
    <property type="entry name" value="Glyco_hydro_b"/>
</dbReference>
<organism evidence="5 6">
    <name type="scientific">Muribacter muris</name>
    <dbReference type="NCBI Taxonomy" id="67855"/>
    <lineage>
        <taxon>Bacteria</taxon>
        <taxon>Pseudomonadati</taxon>
        <taxon>Pseudomonadota</taxon>
        <taxon>Gammaproteobacteria</taxon>
        <taxon>Pasteurellales</taxon>
        <taxon>Pasteurellaceae</taxon>
        <taxon>Muribacter</taxon>
    </lineage>
</organism>